<dbReference type="GO" id="GO:0005829">
    <property type="term" value="C:cytosol"/>
    <property type="evidence" value="ECO:0007669"/>
    <property type="project" value="TreeGrafter"/>
</dbReference>
<evidence type="ECO:0000256" key="2">
    <source>
        <dbReference type="ARBA" id="ARBA00023125"/>
    </source>
</evidence>
<reference evidence="5 6" key="1">
    <citation type="submission" date="2018-12" db="EMBL/GenBank/DDBJ databases">
        <authorList>
            <person name="Grouzdev D.S."/>
            <person name="Krutkina M.S."/>
        </authorList>
    </citation>
    <scope>NUCLEOTIDE SEQUENCE [LARGE SCALE GENOMIC DNA]</scope>
    <source>
        <strain evidence="5 6">RmlP026</strain>
    </source>
</reference>
<dbReference type="InterPro" id="IPR012318">
    <property type="entry name" value="HTH_CRP"/>
</dbReference>
<dbReference type="SUPFAM" id="SSF51206">
    <property type="entry name" value="cAMP-binding domain-like"/>
    <property type="match status" value="1"/>
</dbReference>
<dbReference type="EMBL" id="QYBB01000084">
    <property type="protein sequence ID" value="RYC28963.1"/>
    <property type="molecule type" value="Genomic_DNA"/>
</dbReference>
<protein>
    <submittedName>
        <fullName evidence="5">Crp/Fnr family transcriptional regulator</fullName>
    </submittedName>
</protein>
<evidence type="ECO:0000256" key="1">
    <source>
        <dbReference type="ARBA" id="ARBA00023015"/>
    </source>
</evidence>
<organism evidence="5 6">
    <name type="scientific">Lichenibacterium minor</name>
    <dbReference type="NCBI Taxonomy" id="2316528"/>
    <lineage>
        <taxon>Bacteria</taxon>
        <taxon>Pseudomonadati</taxon>
        <taxon>Pseudomonadota</taxon>
        <taxon>Alphaproteobacteria</taxon>
        <taxon>Hyphomicrobiales</taxon>
        <taxon>Lichenihabitantaceae</taxon>
        <taxon>Lichenibacterium</taxon>
    </lineage>
</organism>
<dbReference type="InterPro" id="IPR036390">
    <property type="entry name" value="WH_DNA-bd_sf"/>
</dbReference>
<comment type="caution">
    <text evidence="5">The sequence shown here is derived from an EMBL/GenBank/DDBJ whole genome shotgun (WGS) entry which is preliminary data.</text>
</comment>
<dbReference type="PROSITE" id="PS51063">
    <property type="entry name" value="HTH_CRP_2"/>
    <property type="match status" value="1"/>
</dbReference>
<name>A0A4Q2TY10_9HYPH</name>
<dbReference type="Gene3D" id="2.60.120.10">
    <property type="entry name" value="Jelly Rolls"/>
    <property type="match status" value="1"/>
</dbReference>
<dbReference type="InterPro" id="IPR000595">
    <property type="entry name" value="cNMP-bd_dom"/>
</dbReference>
<keyword evidence="1" id="KW-0805">Transcription regulation</keyword>
<accession>A0A4Q2TY10</accession>
<dbReference type="SMART" id="SM00419">
    <property type="entry name" value="HTH_CRP"/>
    <property type="match status" value="1"/>
</dbReference>
<dbReference type="InterPro" id="IPR036388">
    <property type="entry name" value="WH-like_DNA-bd_sf"/>
</dbReference>
<dbReference type="PANTHER" id="PTHR24567:SF68">
    <property type="entry name" value="DNA-BINDING TRANSCRIPTIONAL DUAL REGULATOR CRP"/>
    <property type="match status" value="1"/>
</dbReference>
<dbReference type="CDD" id="cd00038">
    <property type="entry name" value="CAP_ED"/>
    <property type="match status" value="1"/>
</dbReference>
<evidence type="ECO:0000313" key="5">
    <source>
        <dbReference type="EMBL" id="RYC28963.1"/>
    </source>
</evidence>
<dbReference type="Pfam" id="PF13545">
    <property type="entry name" value="HTH_Crp_2"/>
    <property type="match status" value="1"/>
</dbReference>
<dbReference type="Proteomes" id="UP000290759">
    <property type="component" value="Unassembled WGS sequence"/>
</dbReference>
<dbReference type="InterPro" id="IPR050397">
    <property type="entry name" value="Env_Response_Regulators"/>
</dbReference>
<dbReference type="PANTHER" id="PTHR24567">
    <property type="entry name" value="CRP FAMILY TRANSCRIPTIONAL REGULATORY PROTEIN"/>
    <property type="match status" value="1"/>
</dbReference>
<feature type="domain" description="HTH crp-type" evidence="4">
    <location>
        <begin position="144"/>
        <end position="218"/>
    </location>
</feature>
<evidence type="ECO:0000256" key="3">
    <source>
        <dbReference type="ARBA" id="ARBA00023163"/>
    </source>
</evidence>
<dbReference type="GO" id="GO:0003700">
    <property type="term" value="F:DNA-binding transcription factor activity"/>
    <property type="evidence" value="ECO:0007669"/>
    <property type="project" value="TreeGrafter"/>
</dbReference>
<dbReference type="InterPro" id="IPR018490">
    <property type="entry name" value="cNMP-bd_dom_sf"/>
</dbReference>
<keyword evidence="3" id="KW-0804">Transcription</keyword>
<proteinExistence type="predicted"/>
<dbReference type="Pfam" id="PF00027">
    <property type="entry name" value="cNMP_binding"/>
    <property type="match status" value="1"/>
</dbReference>
<reference evidence="5 6" key="2">
    <citation type="submission" date="2019-02" db="EMBL/GenBank/DDBJ databases">
        <title>'Lichenibacterium ramalinii' gen. nov. sp. nov., 'Lichenibacterium minor' gen. nov. sp. nov.</title>
        <authorList>
            <person name="Pankratov T."/>
        </authorList>
    </citation>
    <scope>NUCLEOTIDE SEQUENCE [LARGE SCALE GENOMIC DNA]</scope>
    <source>
        <strain evidence="5 6">RmlP026</strain>
    </source>
</reference>
<sequence length="245" mass="27542">MTDALLRKLGSFCPFNPKDAALLAGITVDHHTVGAHEDIIREGEVPRDVHLITSGFAIRYKNLADGTRQIFAYLLPGDFCDLHVFILDKMDHGIATLSPCSVVDIPRDTILRLTERPAIARALWWATLVDESTLREALVNIGRRRAEERVGHFLCELLVRLEVVGLVSDNRFELPLTQAELADTMGLSTVHINRVLQFLRGQKFITFDRKSLAVLDVDGLKRFSGFDPNYLHLAPYRTKPVMTPS</sequence>
<keyword evidence="2" id="KW-0238">DNA-binding</keyword>
<dbReference type="InterPro" id="IPR014710">
    <property type="entry name" value="RmlC-like_jellyroll"/>
</dbReference>
<evidence type="ECO:0000259" key="4">
    <source>
        <dbReference type="PROSITE" id="PS51063"/>
    </source>
</evidence>
<dbReference type="AlphaFoldDB" id="A0A4Q2TY10"/>
<dbReference type="SUPFAM" id="SSF46785">
    <property type="entry name" value="Winged helix' DNA-binding domain"/>
    <property type="match status" value="1"/>
</dbReference>
<dbReference type="RefSeq" id="WP_129229947.1">
    <property type="nucleotide sequence ID" value="NZ_QYBB01000084.1"/>
</dbReference>
<dbReference type="GO" id="GO:0003677">
    <property type="term" value="F:DNA binding"/>
    <property type="evidence" value="ECO:0007669"/>
    <property type="project" value="UniProtKB-KW"/>
</dbReference>
<dbReference type="OrthoDB" id="7584044at2"/>
<dbReference type="Gene3D" id="1.10.10.10">
    <property type="entry name" value="Winged helix-like DNA-binding domain superfamily/Winged helix DNA-binding domain"/>
    <property type="match status" value="1"/>
</dbReference>
<keyword evidence="6" id="KW-1185">Reference proteome</keyword>
<evidence type="ECO:0000313" key="6">
    <source>
        <dbReference type="Proteomes" id="UP000290759"/>
    </source>
</evidence>
<gene>
    <name evidence="5" type="ORF">D3273_26435</name>
</gene>